<keyword evidence="3" id="KW-1185">Reference proteome</keyword>
<reference evidence="2 3" key="1">
    <citation type="submission" date="2022-09" db="EMBL/GenBank/DDBJ databases">
        <title>Xylan utilization by haloarchaea-nanohaloarchaea associations.</title>
        <authorList>
            <person name="Yakimov M."/>
        </authorList>
    </citation>
    <scope>NUCLEOTIDE SEQUENCE [LARGE SCALE GENOMIC DNA]</scope>
    <source>
        <strain evidence="2 3">SVXNc</strain>
    </source>
</reference>
<dbReference type="RefSeq" id="WP_347722159.1">
    <property type="nucleotide sequence ID" value="NZ_CP104395.1"/>
</dbReference>
<keyword evidence="1" id="KW-1133">Transmembrane helix</keyword>
<evidence type="ECO:0000313" key="2">
    <source>
        <dbReference type="EMBL" id="WEL19288.1"/>
    </source>
</evidence>
<organism evidence="2 3">
    <name type="scientific">Candidatus Nanohalococcus occultus</name>
    <dbReference type="NCBI Taxonomy" id="2978047"/>
    <lineage>
        <taxon>Archaea</taxon>
        <taxon>Candidatus Nanohalarchaeota</taxon>
        <taxon>Candidatus Nanohalarchaeota incertae sedis</taxon>
        <taxon>Candidatus Nanohalococcus</taxon>
    </lineage>
</organism>
<proteinExistence type="predicted"/>
<name>A0ABY8CDK4_9ARCH</name>
<sequence length="151" mass="16321">MKFNHNRKGQSAIEYLMTYGWMLLVVAIVGGAIFMTVNQNTGECSSEVPMDLQVAEENDFGVAENGYAVSDGNVQVRLANAYSTDVTVNNVTFGDTELTAGSNTLSQNEEVVFSSGSFTASDSCNDFTLEIDYTRNGLNDTRSGTLQGEVE</sequence>
<accession>A0ABY8CDK4</accession>
<keyword evidence="1" id="KW-0812">Transmembrane</keyword>
<evidence type="ECO:0000256" key="1">
    <source>
        <dbReference type="SAM" id="Phobius"/>
    </source>
</evidence>
<gene>
    <name evidence="2" type="ORF">SVXNc_0260</name>
</gene>
<evidence type="ECO:0000313" key="3">
    <source>
        <dbReference type="Proteomes" id="UP001218034"/>
    </source>
</evidence>
<protein>
    <submittedName>
        <fullName evidence="2">Uncharacterized protein</fullName>
    </submittedName>
</protein>
<dbReference type="GeneID" id="98290302"/>
<dbReference type="EMBL" id="CP104395">
    <property type="protein sequence ID" value="WEL19288.1"/>
    <property type="molecule type" value="Genomic_DNA"/>
</dbReference>
<dbReference type="Proteomes" id="UP001218034">
    <property type="component" value="Chromosome"/>
</dbReference>
<keyword evidence="1" id="KW-0472">Membrane</keyword>
<feature type="transmembrane region" description="Helical" evidence="1">
    <location>
        <begin position="12"/>
        <end position="35"/>
    </location>
</feature>